<dbReference type="GO" id="GO:0055085">
    <property type="term" value="P:transmembrane transport"/>
    <property type="evidence" value="ECO:0007669"/>
    <property type="project" value="InterPro"/>
</dbReference>
<keyword evidence="1 2" id="KW-0732">Signal</keyword>
<feature type="signal peptide" evidence="2">
    <location>
        <begin position="1"/>
        <end position="23"/>
    </location>
</feature>
<dbReference type="EMBL" id="BJZP01000006">
    <property type="protein sequence ID" value="GEO84754.1"/>
    <property type="molecule type" value="Genomic_DNA"/>
</dbReference>
<dbReference type="PANTHER" id="PTHR33376">
    <property type="match status" value="1"/>
</dbReference>
<dbReference type="NCBIfam" id="NF037995">
    <property type="entry name" value="TRAP_S1"/>
    <property type="match status" value="1"/>
</dbReference>
<dbReference type="Pfam" id="PF03480">
    <property type="entry name" value="DctP"/>
    <property type="match status" value="1"/>
</dbReference>
<dbReference type="OrthoDB" id="7822595at2"/>
<comment type="caution">
    <text evidence="3">The sequence shown here is derived from an EMBL/GenBank/DDBJ whole genome shotgun (WGS) entry which is preliminary data.</text>
</comment>
<gene>
    <name evidence="3" type="ORF">RNA01_16860</name>
</gene>
<protein>
    <submittedName>
        <fullName evidence="3">ABC transporter substrate-binding protein</fullName>
    </submittedName>
</protein>
<evidence type="ECO:0000256" key="2">
    <source>
        <dbReference type="SAM" id="SignalP"/>
    </source>
</evidence>
<evidence type="ECO:0000313" key="4">
    <source>
        <dbReference type="Proteomes" id="UP000321717"/>
    </source>
</evidence>
<reference evidence="3 4" key="1">
    <citation type="submission" date="2019-07" db="EMBL/GenBank/DDBJ databases">
        <title>Whole genome shotgun sequence of Rhizobium naphthalenivorans NBRC 107585.</title>
        <authorList>
            <person name="Hosoyama A."/>
            <person name="Uohara A."/>
            <person name="Ohji S."/>
            <person name="Ichikawa N."/>
        </authorList>
    </citation>
    <scope>NUCLEOTIDE SEQUENCE [LARGE SCALE GENOMIC DNA]</scope>
    <source>
        <strain evidence="3 4">NBRC 107585</strain>
    </source>
</reference>
<name>A0A512HH29_9HYPH</name>
<dbReference type="PANTHER" id="PTHR33376:SF15">
    <property type="entry name" value="BLL6794 PROTEIN"/>
    <property type="match status" value="1"/>
</dbReference>
<sequence length="341" mass="36426">MNVIYRLSGAIFGAMLCAGTASAQTVLTLSSWVPATHPQVANFIVPMAKDIERVTDGRVKVNILPAPLGPPSAAFDLAKNGVADITYSVQGYTPGRFKTAAIGEMPLLSDNAIATSVAFWRVYEKYLAAAHEYDGVKVMAIYTHGPGEIFSSKPIKAYGDIAGQKIRVGGVVAHDIVKSIGAVPVEGPSSKSYELLSQGVADGIFFPYESVNFFKLIDLVGNSYTVPGGLYNTAMFVVMNQKKWDSLPAEDQAAISTIIGEPLVRKAGEMWNKADAEGREAMKGKVTFHDASEADMATLREKLQPIIDNQIAVVSSAGVDGEAAYVMLKEEIAKVEAESAQ</sequence>
<keyword evidence="4" id="KW-1185">Reference proteome</keyword>
<dbReference type="RefSeq" id="WP_147179517.1">
    <property type="nucleotide sequence ID" value="NZ_BJZP01000006.1"/>
</dbReference>
<dbReference type="CDD" id="cd13665">
    <property type="entry name" value="PBP2_TRAP_Dctp3_4"/>
    <property type="match status" value="1"/>
</dbReference>
<dbReference type="InterPro" id="IPR018389">
    <property type="entry name" value="DctP_fam"/>
</dbReference>
<dbReference type="Proteomes" id="UP000321717">
    <property type="component" value="Unassembled WGS sequence"/>
</dbReference>
<dbReference type="AlphaFoldDB" id="A0A512HH29"/>
<proteinExistence type="predicted"/>
<dbReference type="InterPro" id="IPR038404">
    <property type="entry name" value="TRAP_DctP_sf"/>
</dbReference>
<evidence type="ECO:0000256" key="1">
    <source>
        <dbReference type="ARBA" id="ARBA00022729"/>
    </source>
</evidence>
<dbReference type="SUPFAM" id="SSF53850">
    <property type="entry name" value="Periplasmic binding protein-like II"/>
    <property type="match status" value="1"/>
</dbReference>
<evidence type="ECO:0000313" key="3">
    <source>
        <dbReference type="EMBL" id="GEO84754.1"/>
    </source>
</evidence>
<organism evidence="3 4">
    <name type="scientific">Ciceribacter naphthalenivorans</name>
    <dbReference type="NCBI Taxonomy" id="1118451"/>
    <lineage>
        <taxon>Bacteria</taxon>
        <taxon>Pseudomonadati</taxon>
        <taxon>Pseudomonadota</taxon>
        <taxon>Alphaproteobacteria</taxon>
        <taxon>Hyphomicrobiales</taxon>
        <taxon>Rhizobiaceae</taxon>
        <taxon>Ciceribacter</taxon>
    </lineage>
</organism>
<accession>A0A512HH29</accession>
<dbReference type="Gene3D" id="3.40.190.170">
    <property type="entry name" value="Bacterial extracellular solute-binding protein, family 7"/>
    <property type="match status" value="1"/>
</dbReference>
<feature type="chain" id="PRO_5021747664" evidence="2">
    <location>
        <begin position="24"/>
        <end position="341"/>
    </location>
</feature>